<evidence type="ECO:0000313" key="1">
    <source>
        <dbReference type="EMBL" id="KAK8404803.1"/>
    </source>
</evidence>
<dbReference type="Proteomes" id="UP001487740">
    <property type="component" value="Unassembled WGS sequence"/>
</dbReference>
<organism evidence="1 2">
    <name type="scientific">Scylla paramamosain</name>
    <name type="common">Mud crab</name>
    <dbReference type="NCBI Taxonomy" id="85552"/>
    <lineage>
        <taxon>Eukaryota</taxon>
        <taxon>Metazoa</taxon>
        <taxon>Ecdysozoa</taxon>
        <taxon>Arthropoda</taxon>
        <taxon>Crustacea</taxon>
        <taxon>Multicrustacea</taxon>
        <taxon>Malacostraca</taxon>
        <taxon>Eumalacostraca</taxon>
        <taxon>Eucarida</taxon>
        <taxon>Decapoda</taxon>
        <taxon>Pleocyemata</taxon>
        <taxon>Brachyura</taxon>
        <taxon>Eubrachyura</taxon>
        <taxon>Portunoidea</taxon>
        <taxon>Portunidae</taxon>
        <taxon>Portuninae</taxon>
        <taxon>Scylla</taxon>
    </lineage>
</organism>
<gene>
    <name evidence="1" type="ORF">O3P69_001424</name>
</gene>
<comment type="caution">
    <text evidence="1">The sequence shown here is derived from an EMBL/GenBank/DDBJ whole genome shotgun (WGS) entry which is preliminary data.</text>
</comment>
<reference evidence="1 2" key="1">
    <citation type="submission" date="2023-03" db="EMBL/GenBank/DDBJ databases">
        <title>High-quality genome of Scylla paramamosain provides insights in environmental adaptation.</title>
        <authorList>
            <person name="Zhang L."/>
        </authorList>
    </citation>
    <scope>NUCLEOTIDE SEQUENCE [LARGE SCALE GENOMIC DNA]</scope>
    <source>
        <strain evidence="1">LZ_2023a</strain>
        <tissue evidence="1">Muscle</tissue>
    </source>
</reference>
<dbReference type="EMBL" id="JARAKH010000003">
    <property type="protein sequence ID" value="KAK8404803.1"/>
    <property type="molecule type" value="Genomic_DNA"/>
</dbReference>
<sequence>MKSFINPGYFVEVPLPFTPLLQVPGGAAAVSWWQGGQGGMAQGGREGRRRGDENELHCRWELRRGSDVNGTWDEIQDN</sequence>
<dbReference type="AlphaFoldDB" id="A0AAW0UXF3"/>
<protein>
    <submittedName>
        <fullName evidence="1">Uncharacterized protein</fullName>
    </submittedName>
</protein>
<name>A0AAW0UXF3_SCYPA</name>
<proteinExistence type="predicted"/>
<keyword evidence="2" id="KW-1185">Reference proteome</keyword>
<evidence type="ECO:0000313" key="2">
    <source>
        <dbReference type="Proteomes" id="UP001487740"/>
    </source>
</evidence>
<accession>A0AAW0UXF3</accession>